<dbReference type="InterPro" id="IPR036571">
    <property type="entry name" value="MECDP_synthase_sf"/>
</dbReference>
<feature type="binding site" evidence="7">
    <location>
        <position position="49"/>
    </location>
    <ligand>
        <name>a divalent metal cation</name>
        <dbReference type="ChEBI" id="CHEBI:60240"/>
    </ligand>
</feature>
<comment type="catalytic activity">
    <reaction evidence="1 7 8">
        <text>4-CDP-2-C-methyl-D-erythritol 2-phosphate = 2-C-methyl-D-erythritol 2,4-cyclic diphosphate + CMP</text>
        <dbReference type="Rhea" id="RHEA:23864"/>
        <dbReference type="ChEBI" id="CHEBI:57919"/>
        <dbReference type="ChEBI" id="CHEBI:58483"/>
        <dbReference type="ChEBI" id="CHEBI:60377"/>
        <dbReference type="EC" id="4.6.1.12"/>
    </reaction>
</comment>
<feature type="binding site" evidence="7">
    <location>
        <begin position="15"/>
        <end position="17"/>
    </location>
    <ligand>
        <name>4-CDP-2-C-methyl-D-erythritol 2-phosphate</name>
        <dbReference type="ChEBI" id="CHEBI:57919"/>
    </ligand>
</feature>
<evidence type="ECO:0000256" key="8">
    <source>
        <dbReference type="RuleBase" id="RU004395"/>
    </source>
</evidence>
<comment type="function">
    <text evidence="7">Involved in the biosynthesis of isopentenyl diphosphate (IPP) and dimethylallyl diphosphate (DMAPP), two major building blocks of isoprenoid compounds. Catalyzes the conversion of 4-diphosphocytidyl-2-C-methyl-D-erythritol 2-phosphate (CDP-ME2P) to 2-C-methyl-D-erythritol 2,4-cyclodiphosphate (ME-CPP) with a corresponding release of cytidine 5-monophosphate (CMP).</text>
</comment>
<feature type="site" description="Transition state stabilizer" evidence="7">
    <location>
        <position position="140"/>
    </location>
</feature>
<evidence type="ECO:0000256" key="3">
    <source>
        <dbReference type="ARBA" id="ARBA00012579"/>
    </source>
</evidence>
<dbReference type="SUPFAM" id="SSF69765">
    <property type="entry name" value="IpsF-like"/>
    <property type="match status" value="1"/>
</dbReference>
<name>A0A7T1AJF1_ATRLM</name>
<evidence type="ECO:0000313" key="11">
    <source>
        <dbReference type="Proteomes" id="UP000594463"/>
    </source>
</evidence>
<keyword evidence="11" id="KW-1185">Reference proteome</keyword>
<evidence type="ECO:0000256" key="2">
    <source>
        <dbReference type="ARBA" id="ARBA00004709"/>
    </source>
</evidence>
<comment type="pathway">
    <text evidence="2 7">Isoprenoid biosynthesis; isopentenyl diphosphate biosynthesis via DXP pathway; isopentenyl diphosphate from 1-deoxy-D-xylulose 5-phosphate: step 4/6.</text>
</comment>
<accession>A0A7T1AJF1</accession>
<organism evidence="10 11">
    <name type="scientific">Atribacter laminatus</name>
    <dbReference type="NCBI Taxonomy" id="2847778"/>
    <lineage>
        <taxon>Bacteria</taxon>
        <taxon>Pseudomonadati</taxon>
        <taxon>Atribacterota</taxon>
        <taxon>Atribacteria</taxon>
        <taxon>Atribacterales</taxon>
        <taxon>Atribacteraceae</taxon>
        <taxon>Atribacter</taxon>
    </lineage>
</organism>
<feature type="binding site" evidence="7">
    <location>
        <position position="149"/>
    </location>
    <ligand>
        <name>4-CDP-2-C-methyl-D-erythritol 2-phosphate</name>
        <dbReference type="ChEBI" id="CHEBI:57919"/>
    </ligand>
</feature>
<evidence type="ECO:0000256" key="1">
    <source>
        <dbReference type="ARBA" id="ARBA00000200"/>
    </source>
</evidence>
<dbReference type="InterPro" id="IPR003526">
    <property type="entry name" value="MECDP_synthase"/>
</dbReference>
<dbReference type="NCBIfam" id="TIGR00151">
    <property type="entry name" value="ispF"/>
    <property type="match status" value="1"/>
</dbReference>
<evidence type="ECO:0000256" key="7">
    <source>
        <dbReference type="HAMAP-Rule" id="MF_00107"/>
    </source>
</evidence>
<keyword evidence="4 7" id="KW-0479">Metal-binding</keyword>
<dbReference type="Proteomes" id="UP000594463">
    <property type="component" value="Chromosome"/>
</dbReference>
<evidence type="ECO:0000259" key="9">
    <source>
        <dbReference type="Pfam" id="PF02542"/>
    </source>
</evidence>
<comment type="cofactor">
    <cofactor evidence="7">
        <name>a divalent metal cation</name>
        <dbReference type="ChEBI" id="CHEBI:60240"/>
    </cofactor>
    <text evidence="7">Binds 1 divalent metal cation per subunit.</text>
</comment>
<reference evidence="10 11" key="1">
    <citation type="journal article" date="2021" name="Nat. Commun.">
        <title>Isolation of a member of the candidate phylum Atribacteria reveals a unique cell membrane structure.</title>
        <authorList>
            <person name="Taiki K."/>
            <person name="Nobu M.K."/>
            <person name="Kusada H."/>
            <person name="Meng X.-Y."/>
            <person name="Hosoki N."/>
            <person name="Uematsu K."/>
            <person name="Yoshioka H."/>
            <person name="Kamagata Y."/>
            <person name="Tamaki H."/>
        </authorList>
    </citation>
    <scope>NUCLEOTIDE SEQUENCE [LARGE SCALE GENOMIC DNA]</scope>
    <source>
        <strain evidence="10 11">RT761</strain>
    </source>
</reference>
<feature type="binding site" evidence="7">
    <location>
        <position position="17"/>
    </location>
    <ligand>
        <name>a divalent metal cation</name>
        <dbReference type="ChEBI" id="CHEBI:60240"/>
    </ligand>
</feature>
<dbReference type="HAMAP" id="MF_00107">
    <property type="entry name" value="IspF"/>
    <property type="match status" value="1"/>
</dbReference>
<dbReference type="GO" id="GO:0046872">
    <property type="term" value="F:metal ion binding"/>
    <property type="evidence" value="ECO:0007669"/>
    <property type="project" value="UniProtKB-KW"/>
</dbReference>
<gene>
    <name evidence="7 10" type="primary">ispF</name>
    <name evidence="10" type="ORF">RT761_00206</name>
</gene>
<dbReference type="Gene3D" id="3.30.1330.50">
    <property type="entry name" value="2-C-methyl-D-erythritol 2,4-cyclodiphosphate synthase"/>
    <property type="match status" value="1"/>
</dbReference>
<sequence>MDKILNGIRVGLGYDIHPFVEGKKLVLGGVTIPYHLGLSGHSDGDVICHALMDSLLGAASLPDIGHWFPDQDERFLGAYSLLLLEEITQKIRGDGWDIVNFDCTLIAEFPQITPFSLEMKQNLSRATGVSIQSIGLKATTNERLGSLGKGEGIACLSVCLILRNS</sequence>
<feature type="binding site" evidence="7">
    <location>
        <begin position="68"/>
        <end position="72"/>
    </location>
    <ligand>
        <name>4-CDP-2-C-methyl-D-erythritol 2-phosphate</name>
        <dbReference type="ChEBI" id="CHEBI:57919"/>
    </ligand>
</feature>
<dbReference type="PANTHER" id="PTHR43181:SF1">
    <property type="entry name" value="2-C-METHYL-D-ERYTHRITOL 2,4-CYCLODIPHOSPHATE SYNTHASE, CHLOROPLASTIC"/>
    <property type="match status" value="1"/>
</dbReference>
<feature type="binding site" evidence="7">
    <location>
        <begin position="41"/>
        <end position="42"/>
    </location>
    <ligand>
        <name>4-CDP-2-C-methyl-D-erythritol 2-phosphate</name>
        <dbReference type="ChEBI" id="CHEBI:57919"/>
    </ligand>
</feature>
<feature type="binding site" evidence="7">
    <location>
        <begin position="63"/>
        <end position="65"/>
    </location>
    <ligand>
        <name>4-CDP-2-C-methyl-D-erythritol 2-phosphate</name>
        <dbReference type="ChEBI" id="CHEBI:57919"/>
    </ligand>
</feature>
<comment type="caution">
    <text evidence="7">Lacks conserved residue(s) required for the propagation of feature annotation.</text>
</comment>
<feature type="binding site" evidence="7">
    <location>
        <position position="15"/>
    </location>
    <ligand>
        <name>a divalent metal cation</name>
        <dbReference type="ChEBI" id="CHEBI:60240"/>
    </ligand>
</feature>
<comment type="subunit">
    <text evidence="7">Homotrimer.</text>
</comment>
<feature type="domain" description="2-C-methyl-D-erythritol 2,4-cyclodiphosphate synthase" evidence="9">
    <location>
        <begin position="8"/>
        <end position="161"/>
    </location>
</feature>
<dbReference type="PROSITE" id="PS01350">
    <property type="entry name" value="ISPF"/>
    <property type="match status" value="1"/>
</dbReference>
<feature type="binding site" evidence="7">
    <location>
        <begin position="139"/>
        <end position="142"/>
    </location>
    <ligand>
        <name>4-CDP-2-C-methyl-D-erythritol 2-phosphate</name>
        <dbReference type="ChEBI" id="CHEBI:57919"/>
    </ligand>
</feature>
<dbReference type="AlphaFoldDB" id="A0A7T1AJF1"/>
<dbReference type="EC" id="4.6.1.12" evidence="3 7"/>
<dbReference type="InterPro" id="IPR020555">
    <property type="entry name" value="MECDP_synthase_CS"/>
</dbReference>
<dbReference type="UniPathway" id="UPA00056">
    <property type="reaction ID" value="UER00095"/>
</dbReference>
<keyword evidence="5 7" id="KW-0414">Isoprene biosynthesis</keyword>
<feature type="site" description="Transition state stabilizer" evidence="7">
    <location>
        <position position="41"/>
    </location>
</feature>
<dbReference type="PANTHER" id="PTHR43181">
    <property type="entry name" value="2-C-METHYL-D-ERYTHRITOL 2,4-CYCLODIPHOSPHATE SYNTHASE, CHLOROPLASTIC"/>
    <property type="match status" value="1"/>
</dbReference>
<evidence type="ECO:0000256" key="5">
    <source>
        <dbReference type="ARBA" id="ARBA00023229"/>
    </source>
</evidence>
<dbReference type="GO" id="GO:0008685">
    <property type="term" value="F:2-C-methyl-D-erythritol 2,4-cyclodiphosphate synthase activity"/>
    <property type="evidence" value="ECO:0007669"/>
    <property type="project" value="UniProtKB-UniRule"/>
</dbReference>
<dbReference type="CDD" id="cd00554">
    <property type="entry name" value="MECDP_synthase"/>
    <property type="match status" value="1"/>
</dbReference>
<evidence type="ECO:0000313" key="10">
    <source>
        <dbReference type="EMBL" id="QPM67018.1"/>
    </source>
</evidence>
<comment type="similarity">
    <text evidence="7 8">Belongs to the IspF family.</text>
</comment>
<protein>
    <recommendedName>
        <fullName evidence="3 7">2-C-methyl-D-erythritol 2,4-cyclodiphosphate synthase</fullName>
        <shortName evidence="7">MECDP-synthase</shortName>
        <shortName evidence="7">MECPP-synthase</shortName>
        <shortName evidence="7">MECPS</shortName>
        <ecNumber evidence="3 7">4.6.1.12</ecNumber>
    </recommendedName>
</protein>
<dbReference type="GO" id="GO:0016114">
    <property type="term" value="P:terpenoid biosynthetic process"/>
    <property type="evidence" value="ECO:0007669"/>
    <property type="project" value="InterPro"/>
</dbReference>
<evidence type="ECO:0000256" key="6">
    <source>
        <dbReference type="ARBA" id="ARBA00023239"/>
    </source>
</evidence>
<dbReference type="Pfam" id="PF02542">
    <property type="entry name" value="YgbB"/>
    <property type="match status" value="1"/>
</dbReference>
<dbReference type="KEGG" id="alam:RT761_00206"/>
<dbReference type="GO" id="GO:0019288">
    <property type="term" value="P:isopentenyl diphosphate biosynthetic process, methylerythritol 4-phosphate pathway"/>
    <property type="evidence" value="ECO:0007669"/>
    <property type="project" value="UniProtKB-UniRule"/>
</dbReference>
<dbReference type="EMBL" id="CP065383">
    <property type="protein sequence ID" value="QPM67018.1"/>
    <property type="molecule type" value="Genomic_DNA"/>
</dbReference>
<evidence type="ECO:0000256" key="4">
    <source>
        <dbReference type="ARBA" id="ARBA00022723"/>
    </source>
</evidence>
<keyword evidence="6 7" id="KW-0456">Lyase</keyword>
<proteinExistence type="inferred from homology"/>